<name>A0A923I0Y3_9BURK</name>
<evidence type="ECO:0008006" key="3">
    <source>
        <dbReference type="Google" id="ProtNLM"/>
    </source>
</evidence>
<keyword evidence="2" id="KW-1185">Reference proteome</keyword>
<dbReference type="RefSeq" id="WP_186879586.1">
    <property type="nucleotide sequence ID" value="NZ_JACOGG010000001.1"/>
</dbReference>
<evidence type="ECO:0000313" key="2">
    <source>
        <dbReference type="Proteomes" id="UP000612361"/>
    </source>
</evidence>
<accession>A0A923I0Y3</accession>
<dbReference type="Proteomes" id="UP000612361">
    <property type="component" value="Unassembled WGS sequence"/>
</dbReference>
<dbReference type="EMBL" id="JACOGG010000001">
    <property type="protein sequence ID" value="MBC3933954.1"/>
    <property type="molecule type" value="Genomic_DNA"/>
</dbReference>
<organism evidence="1 2">
    <name type="scientific">Undibacterium rugosum</name>
    <dbReference type="NCBI Taxonomy" id="2762291"/>
    <lineage>
        <taxon>Bacteria</taxon>
        <taxon>Pseudomonadati</taxon>
        <taxon>Pseudomonadota</taxon>
        <taxon>Betaproteobacteria</taxon>
        <taxon>Burkholderiales</taxon>
        <taxon>Oxalobacteraceae</taxon>
        <taxon>Undibacterium</taxon>
    </lineage>
</organism>
<sequence length="206" mass="23149">MPIKSDFPHLRQWGWLVCFLLPGLLTACSSPYSRLHYQSDCSATFAQQAINWSFIHQVPGAKRQWLIDPSGIQTQDEAIRVASTLAPLFLLDSYAIRPEPVSGYDAASAYRTLFTAKGAATPFRAGPFPGGDTKMQRSGFSRAYDWQFVSPNALHVSLDFFDKDAQQIYTDRIVLLGRDSLWQFDGYADTGRTTRPYQARSSYCSL</sequence>
<protein>
    <recommendedName>
        <fullName evidence="3">Lipoprotein</fullName>
    </recommendedName>
</protein>
<reference evidence="1" key="1">
    <citation type="submission" date="2020-08" db="EMBL/GenBank/DDBJ databases">
        <title>Novel species isolated from subtropical streams in China.</title>
        <authorList>
            <person name="Lu H."/>
        </authorList>
    </citation>
    <scope>NUCLEOTIDE SEQUENCE</scope>
    <source>
        <strain evidence="1">CY7W</strain>
    </source>
</reference>
<evidence type="ECO:0000313" key="1">
    <source>
        <dbReference type="EMBL" id="MBC3933954.1"/>
    </source>
</evidence>
<gene>
    <name evidence="1" type="ORF">H8K47_01150</name>
</gene>
<dbReference type="AlphaFoldDB" id="A0A923I0Y3"/>
<proteinExistence type="predicted"/>
<dbReference type="PROSITE" id="PS51257">
    <property type="entry name" value="PROKAR_LIPOPROTEIN"/>
    <property type="match status" value="1"/>
</dbReference>
<comment type="caution">
    <text evidence="1">The sequence shown here is derived from an EMBL/GenBank/DDBJ whole genome shotgun (WGS) entry which is preliminary data.</text>
</comment>